<dbReference type="GO" id="GO:0005509">
    <property type="term" value="F:calcium ion binding"/>
    <property type="evidence" value="ECO:0007669"/>
    <property type="project" value="InterPro"/>
</dbReference>
<sequence>MSRESFIIQFNGASSMIKKNKIPVARCVNLTMETFSNKTPNCEELLSMLWRITSKSDDVSVETFVKTMQHLDNLYFKTGELNGQVIITAAFFSLDSSYDYSLDSKEVSDFFKRIGDKKNSKKIKEYIKQNDENGDGVLQLDEFLGAFDSIYKINSIPINDYLKVIEFTDFSKRYDLLPKKKGKALQEDVVQELIKDIPLNERKGIETQLSVLIFLSSKDKKTISREEYVKVRREINYIKTKIGRITTEVLMTCTFRTLDKSCSASLDNNDLTRMLKASGMESKKKVVLQYINDLDENGDGVLQLDEMLSILKVFVNKHNFDIEKYLKNLDARTPADIVECSFKEPIKIPNNNFIVNDHLTSNDSEQITFALFDATIKCKLGESYSTSQETFKFLFFVADIHNQGFITKTQFSLIMKFLDSTNGKIENDPALCRICFQLQGKKEIGVDDLQTLCSKMGQPFSSEQEAINELVMYDDNRNGLIDEDEFVYLMTEDDELKMDDSIEEHLRKNARKAIKLFRVYDTNRDGLLNETEVGEIFIAQWHQCSPNNQKAIHIGFLKNQQNDFIDENRFVVLCQELEASMNEDDSGEINIDKLLTNFFYFYVPNGSNLMDKETLEKVLIQFKLPSSPVLIQKLLTSSNSFNMITFENFSKYISQHLQ</sequence>
<dbReference type="InterPro" id="IPR002048">
    <property type="entry name" value="EF_hand_dom"/>
</dbReference>
<reference evidence="3 4" key="1">
    <citation type="submission" date="2016-05" db="EMBL/GenBank/DDBJ databases">
        <title>First whole genome sequencing of Entamoeba histolytica HM1:IMSS-clone-6.</title>
        <authorList>
            <person name="Mukherjee Avik.K."/>
            <person name="Izumyama S."/>
            <person name="Nakada-Tsukui K."/>
            <person name="Nozaki T."/>
        </authorList>
    </citation>
    <scope>NUCLEOTIDE SEQUENCE [LARGE SCALE GENOMIC DNA]</scope>
    <source>
        <strain evidence="3 4">HM1:IMSS clone 6</strain>
    </source>
</reference>
<feature type="domain" description="EF-hand" evidence="2">
    <location>
        <begin position="508"/>
        <end position="543"/>
    </location>
</feature>
<dbReference type="VEuPathDB" id="AmoebaDB:EHI_016120"/>
<feature type="domain" description="EF-hand" evidence="2">
    <location>
        <begin position="461"/>
        <end position="496"/>
    </location>
</feature>
<dbReference type="SMART" id="SM00054">
    <property type="entry name" value="EFh"/>
    <property type="match status" value="5"/>
</dbReference>
<evidence type="ECO:0000259" key="2">
    <source>
        <dbReference type="PROSITE" id="PS50222"/>
    </source>
</evidence>
<name>A0A5K1V930_ENTHI</name>
<dbReference type="PANTHER" id="PTHR10827:SF85">
    <property type="entry name" value="CALCIUM-BINDING PROTEIN"/>
    <property type="match status" value="1"/>
</dbReference>
<dbReference type="InterPro" id="IPR018247">
    <property type="entry name" value="EF_Hand_1_Ca_BS"/>
</dbReference>
<keyword evidence="1" id="KW-0106">Calcium</keyword>
<dbReference type="AlphaFoldDB" id="A0A5K1V930"/>
<dbReference type="InterPro" id="IPR011992">
    <property type="entry name" value="EF-hand-dom_pair"/>
</dbReference>
<dbReference type="EMBL" id="BDEQ01000001">
    <property type="protein sequence ID" value="GAT98888.1"/>
    <property type="molecule type" value="Genomic_DNA"/>
</dbReference>
<evidence type="ECO:0000313" key="4">
    <source>
        <dbReference type="Proteomes" id="UP000078387"/>
    </source>
</evidence>
<comment type="caution">
    <text evidence="3">The sequence shown here is derived from an EMBL/GenBank/DDBJ whole genome shotgun (WGS) entry which is preliminary data.</text>
</comment>
<organism evidence="3 4">
    <name type="scientific">Entamoeba histolytica</name>
    <dbReference type="NCBI Taxonomy" id="5759"/>
    <lineage>
        <taxon>Eukaryota</taxon>
        <taxon>Amoebozoa</taxon>
        <taxon>Evosea</taxon>
        <taxon>Archamoebae</taxon>
        <taxon>Mastigamoebida</taxon>
        <taxon>Entamoebidae</taxon>
        <taxon>Entamoeba</taxon>
    </lineage>
</organism>
<dbReference type="VEuPathDB" id="AmoebaDB:EHI5A_128220"/>
<dbReference type="Gene3D" id="1.10.238.10">
    <property type="entry name" value="EF-hand"/>
    <property type="match status" value="4"/>
</dbReference>
<dbReference type="VEuPathDB" id="AmoebaDB:EHI8A_088730"/>
<accession>A0A5K1V930</accession>
<evidence type="ECO:0000256" key="1">
    <source>
        <dbReference type="ARBA" id="ARBA00022837"/>
    </source>
</evidence>
<dbReference type="Proteomes" id="UP000078387">
    <property type="component" value="Unassembled WGS sequence"/>
</dbReference>
<dbReference type="Pfam" id="PF13499">
    <property type="entry name" value="EF-hand_7"/>
    <property type="match status" value="1"/>
</dbReference>
<gene>
    <name evidence="3" type="ORF">CL6EHI_016120</name>
</gene>
<dbReference type="OMA" id="CFELTEY"/>
<feature type="domain" description="EF-hand" evidence="2">
    <location>
        <begin position="118"/>
        <end position="153"/>
    </location>
</feature>
<dbReference type="SUPFAM" id="SSF47473">
    <property type="entry name" value="EF-hand"/>
    <property type="match status" value="4"/>
</dbReference>
<dbReference type="CDD" id="cd00051">
    <property type="entry name" value="EFh"/>
    <property type="match status" value="1"/>
</dbReference>
<proteinExistence type="predicted"/>
<evidence type="ECO:0000313" key="3">
    <source>
        <dbReference type="EMBL" id="GAT98888.1"/>
    </source>
</evidence>
<feature type="domain" description="EF-hand" evidence="2">
    <location>
        <begin position="282"/>
        <end position="317"/>
    </location>
</feature>
<dbReference type="PROSITE" id="PS00018">
    <property type="entry name" value="EF_HAND_1"/>
    <property type="match status" value="4"/>
</dbReference>
<dbReference type="VEuPathDB" id="AmoebaDB:EHI7A_085910"/>
<dbReference type="VEuPathDB" id="AmoebaDB:KM1_185300"/>
<protein>
    <submittedName>
        <fullName evidence="3">EF-hand calcium-binding domain containing protein</fullName>
    </submittedName>
</protein>
<dbReference type="PROSITE" id="PS50222">
    <property type="entry name" value="EF_HAND_2"/>
    <property type="match status" value="4"/>
</dbReference>
<dbReference type="PANTHER" id="PTHR10827">
    <property type="entry name" value="RETICULOCALBIN"/>
    <property type="match status" value="1"/>
</dbReference>